<dbReference type="STRING" id="84521.SAMN04487994_103214"/>
<sequence>MSIEAGQKVTGTVTGIAPFGAFVDLGDQQSGLVHISEVASGFVKDINDYLAVGDTVEVKVLDVEEGKIALSIRQLQKDSPQTESSPSNETAKKSFTPRRPQRSKASSFGRKQRPNDDFDALMSNFLKESEDRLSSLRRNTEGKRGGRGGRRK</sequence>
<dbReference type="PROSITE" id="PS50126">
    <property type="entry name" value="S1"/>
    <property type="match status" value="1"/>
</dbReference>
<dbReference type="PANTHER" id="PTHR10724">
    <property type="entry name" value="30S RIBOSOMAL PROTEIN S1"/>
    <property type="match status" value="1"/>
</dbReference>
<dbReference type="InterPro" id="IPR003029">
    <property type="entry name" value="S1_domain"/>
</dbReference>
<dbReference type="Gene3D" id="2.40.50.140">
    <property type="entry name" value="Nucleic acid-binding proteins"/>
    <property type="match status" value="1"/>
</dbReference>
<dbReference type="InterPro" id="IPR050437">
    <property type="entry name" value="Ribos_protein_bS1-like"/>
</dbReference>
<dbReference type="FunFam" id="2.40.50.140:FF:000051">
    <property type="entry name" value="RNA-binding transcriptional accessory protein"/>
    <property type="match status" value="1"/>
</dbReference>
<feature type="domain" description="S1 motif" evidence="2">
    <location>
        <begin position="6"/>
        <end position="73"/>
    </location>
</feature>
<feature type="compositionally biased region" description="Polar residues" evidence="1">
    <location>
        <begin position="74"/>
        <end position="89"/>
    </location>
</feature>
<dbReference type="GO" id="GO:0006412">
    <property type="term" value="P:translation"/>
    <property type="evidence" value="ECO:0007669"/>
    <property type="project" value="TreeGrafter"/>
</dbReference>
<name>A0A1G8MH30_9LACT</name>
<dbReference type="OrthoDB" id="9810507at2"/>
<feature type="compositionally biased region" description="Basic and acidic residues" evidence="1">
    <location>
        <begin position="127"/>
        <end position="144"/>
    </location>
</feature>
<dbReference type="Proteomes" id="UP000235682">
    <property type="component" value="Unassembled WGS sequence"/>
</dbReference>
<keyword evidence="4" id="KW-1185">Reference proteome</keyword>
<evidence type="ECO:0000256" key="1">
    <source>
        <dbReference type="SAM" id="MobiDB-lite"/>
    </source>
</evidence>
<reference evidence="3 4" key="1">
    <citation type="submission" date="2017-09" db="EMBL/GenBank/DDBJ databases">
        <title>Bacterial strain isolated from the female urinary microbiota.</title>
        <authorList>
            <person name="Thomas-White K."/>
            <person name="Kumar N."/>
            <person name="Forster S."/>
            <person name="Putonti C."/>
            <person name="Lawley T."/>
            <person name="Wolfe A.J."/>
        </authorList>
    </citation>
    <scope>NUCLEOTIDE SEQUENCE [LARGE SCALE GENOMIC DNA]</scope>
    <source>
        <strain evidence="3 4">UMB0852</strain>
    </source>
</reference>
<gene>
    <name evidence="3" type="ORF">CJ205_07920</name>
</gene>
<evidence type="ECO:0000313" key="3">
    <source>
        <dbReference type="EMBL" id="PMC57763.1"/>
    </source>
</evidence>
<dbReference type="EMBL" id="PNHE01000049">
    <property type="protein sequence ID" value="PMC57763.1"/>
    <property type="molecule type" value="Genomic_DNA"/>
</dbReference>
<dbReference type="Pfam" id="PF00575">
    <property type="entry name" value="S1"/>
    <property type="match status" value="1"/>
</dbReference>
<protein>
    <submittedName>
        <fullName evidence="3">RNA-binding protein S1</fullName>
    </submittedName>
</protein>
<feature type="region of interest" description="Disordered" evidence="1">
    <location>
        <begin position="74"/>
        <end position="152"/>
    </location>
</feature>
<dbReference type="InterPro" id="IPR012340">
    <property type="entry name" value="NA-bd_OB-fold"/>
</dbReference>
<dbReference type="GO" id="GO:0003729">
    <property type="term" value="F:mRNA binding"/>
    <property type="evidence" value="ECO:0007669"/>
    <property type="project" value="UniProtKB-ARBA"/>
</dbReference>
<organism evidence="3 4">
    <name type="scientific">Dolosicoccus paucivorans</name>
    <dbReference type="NCBI Taxonomy" id="84521"/>
    <lineage>
        <taxon>Bacteria</taxon>
        <taxon>Bacillati</taxon>
        <taxon>Bacillota</taxon>
        <taxon>Bacilli</taxon>
        <taxon>Lactobacillales</taxon>
        <taxon>Aerococcaceae</taxon>
        <taxon>Dolosicoccus</taxon>
    </lineage>
</organism>
<accession>A0A1G8MH30</accession>
<comment type="caution">
    <text evidence="3">The sequence shown here is derived from an EMBL/GenBank/DDBJ whole genome shotgun (WGS) entry which is preliminary data.</text>
</comment>
<dbReference type="GO" id="GO:0003735">
    <property type="term" value="F:structural constituent of ribosome"/>
    <property type="evidence" value="ECO:0007669"/>
    <property type="project" value="TreeGrafter"/>
</dbReference>
<dbReference type="RefSeq" id="WP_092085709.1">
    <property type="nucleotide sequence ID" value="NZ_FNEL01000032.1"/>
</dbReference>
<evidence type="ECO:0000259" key="2">
    <source>
        <dbReference type="PROSITE" id="PS50126"/>
    </source>
</evidence>
<dbReference type="GO" id="GO:0005737">
    <property type="term" value="C:cytoplasm"/>
    <property type="evidence" value="ECO:0007669"/>
    <property type="project" value="UniProtKB-ARBA"/>
</dbReference>
<dbReference type="AlphaFoldDB" id="A0A1G8MH30"/>
<proteinExistence type="predicted"/>
<dbReference type="SMART" id="SM00316">
    <property type="entry name" value="S1"/>
    <property type="match status" value="1"/>
</dbReference>
<dbReference type="NCBIfam" id="NF006363">
    <property type="entry name" value="PRK08582.1"/>
    <property type="match status" value="1"/>
</dbReference>
<dbReference type="SUPFAM" id="SSF50249">
    <property type="entry name" value="Nucleic acid-binding proteins"/>
    <property type="match status" value="1"/>
</dbReference>
<evidence type="ECO:0000313" key="4">
    <source>
        <dbReference type="Proteomes" id="UP000235682"/>
    </source>
</evidence>